<dbReference type="AlphaFoldDB" id="A0A371IQ16"/>
<proteinExistence type="predicted"/>
<sequence>ELSGGMRQRVALIRTLSVETVKFFL</sequence>
<feature type="non-terminal residue" evidence="1">
    <location>
        <position position="1"/>
    </location>
</feature>
<keyword evidence="2" id="KW-1185">Reference proteome</keyword>
<dbReference type="EMBL" id="NOJZ02000037">
    <property type="protein sequence ID" value="RDY22580.1"/>
    <property type="molecule type" value="Genomic_DNA"/>
</dbReference>
<keyword evidence="1" id="KW-0067">ATP-binding</keyword>
<organism evidence="1 2">
    <name type="scientific">Romboutsia maritimum</name>
    <dbReference type="NCBI Taxonomy" id="2020948"/>
    <lineage>
        <taxon>Bacteria</taxon>
        <taxon>Bacillati</taxon>
        <taxon>Bacillota</taxon>
        <taxon>Clostridia</taxon>
        <taxon>Peptostreptococcales</taxon>
        <taxon>Peptostreptococcaceae</taxon>
        <taxon>Romboutsia</taxon>
    </lineage>
</organism>
<gene>
    <name evidence="1" type="ORF">CHF27_012595</name>
</gene>
<name>A0A371IQ16_9FIRM</name>
<accession>A0A371IQ16</accession>
<evidence type="ECO:0000313" key="1">
    <source>
        <dbReference type="EMBL" id="RDY22580.1"/>
    </source>
</evidence>
<comment type="caution">
    <text evidence="1">The sequence shown here is derived from an EMBL/GenBank/DDBJ whole genome shotgun (WGS) entry which is preliminary data.</text>
</comment>
<keyword evidence="1" id="KW-0547">Nucleotide-binding</keyword>
<dbReference type="Proteomes" id="UP000243494">
    <property type="component" value="Unassembled WGS sequence"/>
</dbReference>
<dbReference type="GO" id="GO:0005524">
    <property type="term" value="F:ATP binding"/>
    <property type="evidence" value="ECO:0007669"/>
    <property type="project" value="UniProtKB-KW"/>
</dbReference>
<evidence type="ECO:0000313" key="2">
    <source>
        <dbReference type="Proteomes" id="UP000243494"/>
    </source>
</evidence>
<reference evidence="1 2" key="1">
    <citation type="journal article" date="2017" name="Genome Announc.">
        <title>Draft Genome Sequence of Romboutsia maritimum sp. nov. Strain CCRI-22766(T), Isolated from Coastal Estuarine Mud.</title>
        <authorList>
            <person name="Maheux A.F."/>
            <person name="Boudreau D.K."/>
            <person name="Berube E."/>
            <person name="Boissinot M."/>
            <person name="Raymond F."/>
            <person name="Brodeur S."/>
            <person name="Corbeil J."/>
            <person name="Brightwell G."/>
            <person name="Broda D."/>
            <person name="Omar R.F."/>
            <person name="Bergeron M.G."/>
        </authorList>
    </citation>
    <scope>NUCLEOTIDE SEQUENCE [LARGE SCALE GENOMIC DNA]</scope>
    <source>
        <strain evidence="1 2">CCRI-22766</strain>
    </source>
</reference>
<protein>
    <submittedName>
        <fullName evidence="1">Spermidine/putrescine ABC transporter ATP-binding protein</fullName>
    </submittedName>
</protein>